<comment type="caution">
    <text evidence="12">Lacks conserved residue(s) required for the propagation of feature annotation.</text>
</comment>
<dbReference type="Pfam" id="PF00294">
    <property type="entry name" value="PfkB"/>
    <property type="match status" value="1"/>
</dbReference>
<evidence type="ECO:0000256" key="6">
    <source>
        <dbReference type="ARBA" id="ARBA00022741"/>
    </source>
</evidence>
<feature type="binding site" evidence="12">
    <location>
        <position position="295"/>
    </location>
    <ligand>
        <name>K(+)</name>
        <dbReference type="ChEBI" id="CHEBI:29103"/>
    </ligand>
</feature>
<dbReference type="EMBL" id="JQAX01000002">
    <property type="protein sequence ID" value="KRN32408.1"/>
    <property type="molecule type" value="Genomic_DNA"/>
</dbReference>
<feature type="binding site" evidence="12">
    <location>
        <position position="255"/>
    </location>
    <ligand>
        <name>substrate</name>
    </ligand>
</feature>
<dbReference type="GO" id="GO:0004747">
    <property type="term" value="F:ribokinase activity"/>
    <property type="evidence" value="ECO:0007669"/>
    <property type="project" value="UniProtKB-UniRule"/>
</dbReference>
<sequence length="310" mass="32740">MTKNIVVIGSTNVDKVLNVERYAQPGETLSVDAPQGVKGGGKGANQAIAAARSGAQTTFISKLGTEGNADFMVEGFKEDGINTDSLIWTDKYETGQAYITVEASGQNTIYVYGGANMAMTPADVDQLGEVIGQADTIIAQLEIPTDTIIEAFRIAREHGVKTILNPAPAKQLPEQLIVLTDIIVPNETEAALLSGIEVTDEQSLMDNAHYFFDKGIQSVIITLGDKGSFYASADDHGIVKPQKVTNVVDTTAAGDTFIGALSTRLADDLSNLTTAMAYASKASALTIQTQGAQNSIPTTAQIEAVYGEMN</sequence>
<evidence type="ECO:0000256" key="12">
    <source>
        <dbReference type="HAMAP-Rule" id="MF_01987"/>
    </source>
</evidence>
<accession>A0A0R2FW19</accession>
<dbReference type="eggNOG" id="COG0524">
    <property type="taxonomic scope" value="Bacteria"/>
</dbReference>
<dbReference type="InterPro" id="IPR029056">
    <property type="entry name" value="Ribokinase-like"/>
</dbReference>
<dbReference type="PATRIC" id="fig|1123500.6.peg.766"/>
<evidence type="ECO:0000256" key="5">
    <source>
        <dbReference type="ARBA" id="ARBA00022723"/>
    </source>
</evidence>
<feature type="binding site" evidence="12">
    <location>
        <begin position="254"/>
        <end position="255"/>
    </location>
    <ligand>
        <name>ATP</name>
        <dbReference type="ChEBI" id="CHEBI:30616"/>
    </ligand>
</feature>
<dbReference type="SUPFAM" id="SSF53613">
    <property type="entry name" value="Ribokinase-like"/>
    <property type="match status" value="1"/>
</dbReference>
<dbReference type="InterPro" id="IPR002139">
    <property type="entry name" value="Ribo/fructo_kinase"/>
</dbReference>
<dbReference type="PANTHER" id="PTHR10584">
    <property type="entry name" value="SUGAR KINASE"/>
    <property type="match status" value="1"/>
</dbReference>
<comment type="subcellular location">
    <subcellularLocation>
        <location evidence="12">Cytoplasm</location>
    </subcellularLocation>
</comment>
<keyword evidence="11 12" id="KW-0119">Carbohydrate metabolism</keyword>
<evidence type="ECO:0000313" key="14">
    <source>
        <dbReference type="EMBL" id="KRN32408.1"/>
    </source>
</evidence>
<comment type="subunit">
    <text evidence="12">Homodimer.</text>
</comment>
<comment type="pathway">
    <text evidence="12">Carbohydrate metabolism; D-ribose degradation; D-ribose 5-phosphate from beta-D-ribopyranose: step 2/2.</text>
</comment>
<dbReference type="GO" id="GO:0005829">
    <property type="term" value="C:cytosol"/>
    <property type="evidence" value="ECO:0007669"/>
    <property type="project" value="TreeGrafter"/>
</dbReference>
<evidence type="ECO:0000256" key="9">
    <source>
        <dbReference type="ARBA" id="ARBA00022842"/>
    </source>
</evidence>
<feature type="domain" description="Carbohydrate kinase PfkB" evidence="13">
    <location>
        <begin position="3"/>
        <end position="298"/>
    </location>
</feature>
<comment type="catalytic activity">
    <reaction evidence="12">
        <text>D-ribose + ATP = D-ribose 5-phosphate + ADP + H(+)</text>
        <dbReference type="Rhea" id="RHEA:13697"/>
        <dbReference type="ChEBI" id="CHEBI:15378"/>
        <dbReference type="ChEBI" id="CHEBI:30616"/>
        <dbReference type="ChEBI" id="CHEBI:47013"/>
        <dbReference type="ChEBI" id="CHEBI:78346"/>
        <dbReference type="ChEBI" id="CHEBI:456216"/>
        <dbReference type="EC" id="2.7.1.15"/>
    </reaction>
</comment>
<dbReference type="InterPro" id="IPR011611">
    <property type="entry name" value="PfkB_dom"/>
</dbReference>
<comment type="activity regulation">
    <text evidence="12">Activated by a monovalent cation that binds near, but not in, the active site. The most likely occupant of the site in vivo is potassium. Ion binding induces a conformational change that may alter substrate affinity.</text>
</comment>
<evidence type="ECO:0000256" key="3">
    <source>
        <dbReference type="ARBA" id="ARBA00016943"/>
    </source>
</evidence>
<keyword evidence="15" id="KW-1185">Reference proteome</keyword>
<comment type="caution">
    <text evidence="14">The sequence shown here is derived from an EMBL/GenBank/DDBJ whole genome shotgun (WGS) entry which is preliminary data.</text>
</comment>
<dbReference type="InterPro" id="IPR011877">
    <property type="entry name" value="Ribokinase"/>
</dbReference>
<dbReference type="PROSITE" id="PS00584">
    <property type="entry name" value="PFKB_KINASES_2"/>
    <property type="match status" value="1"/>
</dbReference>
<dbReference type="GO" id="GO:0046872">
    <property type="term" value="F:metal ion binding"/>
    <property type="evidence" value="ECO:0007669"/>
    <property type="project" value="UniProtKB-KW"/>
</dbReference>
<dbReference type="PANTHER" id="PTHR10584:SF166">
    <property type="entry name" value="RIBOKINASE"/>
    <property type="match status" value="1"/>
</dbReference>
<feature type="binding site" evidence="12">
    <location>
        <position position="286"/>
    </location>
    <ligand>
        <name>K(+)</name>
        <dbReference type="ChEBI" id="CHEBI:29103"/>
    </ligand>
</feature>
<dbReference type="FunCoup" id="A0A0R2FW19">
    <property type="interactions" value="278"/>
</dbReference>
<evidence type="ECO:0000313" key="15">
    <source>
        <dbReference type="Proteomes" id="UP000051296"/>
    </source>
</evidence>
<keyword evidence="7 12" id="KW-0418">Kinase</keyword>
<keyword evidence="6 12" id="KW-0547">Nucleotide-binding</keyword>
<organism evidence="14 15">
    <name type="scientific">Weissella halotolerans DSM 20190</name>
    <dbReference type="NCBI Taxonomy" id="1123500"/>
    <lineage>
        <taxon>Bacteria</taxon>
        <taxon>Bacillati</taxon>
        <taxon>Bacillota</taxon>
        <taxon>Bacilli</taxon>
        <taxon>Lactobacillales</taxon>
        <taxon>Lactobacillaceae</taxon>
        <taxon>Weissella</taxon>
    </lineage>
</organism>
<dbReference type="EC" id="2.7.1.15" evidence="2 12"/>
<comment type="similarity">
    <text evidence="12">Belongs to the carbohydrate kinase PfkB family. Ribokinase subfamily.</text>
</comment>
<feature type="binding site" evidence="12">
    <location>
        <begin position="222"/>
        <end position="227"/>
    </location>
    <ligand>
        <name>ATP</name>
        <dbReference type="ChEBI" id="CHEBI:30616"/>
    </ligand>
</feature>
<dbReference type="HAMAP" id="MF_01987">
    <property type="entry name" value="Ribokinase"/>
    <property type="match status" value="1"/>
</dbReference>
<dbReference type="Gene3D" id="3.40.1190.20">
    <property type="match status" value="1"/>
</dbReference>
<comment type="cofactor">
    <cofactor evidence="12">
        <name>Mg(2+)</name>
        <dbReference type="ChEBI" id="CHEBI:18420"/>
    </cofactor>
    <text evidence="12">Requires a divalent cation, most likely magnesium in vivo, as an electrophilic catalyst to aid phosphoryl group transfer. It is the chelate of the metal and the nucleotide that is the actual substrate.</text>
</comment>
<dbReference type="STRING" id="1123500.GCA_000420365_00666"/>
<feature type="active site" description="Proton acceptor" evidence="12">
    <location>
        <position position="255"/>
    </location>
</feature>
<evidence type="ECO:0000256" key="10">
    <source>
        <dbReference type="ARBA" id="ARBA00022958"/>
    </source>
</evidence>
<dbReference type="CDD" id="cd01174">
    <property type="entry name" value="ribokinase"/>
    <property type="match status" value="1"/>
</dbReference>
<keyword evidence="10 12" id="KW-0630">Potassium</keyword>
<evidence type="ECO:0000256" key="8">
    <source>
        <dbReference type="ARBA" id="ARBA00022840"/>
    </source>
</evidence>
<reference evidence="14 15" key="1">
    <citation type="journal article" date="2015" name="Genome Announc.">
        <title>Expanding the biotechnology potential of lactobacilli through comparative genomics of 213 strains and associated genera.</title>
        <authorList>
            <person name="Sun Z."/>
            <person name="Harris H.M."/>
            <person name="McCann A."/>
            <person name="Guo C."/>
            <person name="Argimon S."/>
            <person name="Zhang W."/>
            <person name="Yang X."/>
            <person name="Jeffery I.B."/>
            <person name="Cooney J.C."/>
            <person name="Kagawa T.F."/>
            <person name="Liu W."/>
            <person name="Song Y."/>
            <person name="Salvetti E."/>
            <person name="Wrobel A."/>
            <person name="Rasinkangas P."/>
            <person name="Parkhill J."/>
            <person name="Rea M.C."/>
            <person name="O'Sullivan O."/>
            <person name="Ritari J."/>
            <person name="Douillard F.P."/>
            <person name="Paul Ross R."/>
            <person name="Yang R."/>
            <person name="Briner A.E."/>
            <person name="Felis G.E."/>
            <person name="de Vos W.M."/>
            <person name="Barrangou R."/>
            <person name="Klaenhammer T.R."/>
            <person name="Caufield P.W."/>
            <person name="Cui Y."/>
            <person name="Zhang H."/>
            <person name="O'Toole P.W."/>
        </authorList>
    </citation>
    <scope>NUCLEOTIDE SEQUENCE [LARGE SCALE GENOMIC DNA]</scope>
    <source>
        <strain evidence="14 15">DSM 20190</strain>
    </source>
</reference>
<feature type="binding site" evidence="12">
    <location>
        <begin position="41"/>
        <end position="45"/>
    </location>
    <ligand>
        <name>substrate</name>
    </ligand>
</feature>
<dbReference type="NCBIfam" id="TIGR02152">
    <property type="entry name" value="D_ribokin_bact"/>
    <property type="match status" value="1"/>
</dbReference>
<evidence type="ECO:0000259" key="13">
    <source>
        <dbReference type="Pfam" id="PF00294"/>
    </source>
</evidence>
<feature type="binding site" evidence="12">
    <location>
        <position position="289"/>
    </location>
    <ligand>
        <name>K(+)</name>
        <dbReference type="ChEBI" id="CHEBI:29103"/>
    </ligand>
</feature>
<dbReference type="OrthoDB" id="9775849at2"/>
<name>A0A0R2FW19_9LACO</name>
<protein>
    <recommendedName>
        <fullName evidence="3 12">Ribokinase</fullName>
        <shortName evidence="12">RK</shortName>
        <ecNumber evidence="2 12">2.7.1.15</ecNumber>
    </recommendedName>
</protein>
<evidence type="ECO:0000256" key="1">
    <source>
        <dbReference type="ARBA" id="ARBA00005380"/>
    </source>
</evidence>
<evidence type="ECO:0000256" key="7">
    <source>
        <dbReference type="ARBA" id="ARBA00022777"/>
    </source>
</evidence>
<keyword evidence="5 12" id="KW-0479">Metal-binding</keyword>
<dbReference type="Proteomes" id="UP000051296">
    <property type="component" value="Unassembled WGS sequence"/>
</dbReference>
<dbReference type="GO" id="GO:0019303">
    <property type="term" value="P:D-ribose catabolic process"/>
    <property type="evidence" value="ECO:0007669"/>
    <property type="project" value="UniProtKB-UniRule"/>
</dbReference>
<keyword evidence="8 12" id="KW-0067">ATP-binding</keyword>
<feature type="binding site" evidence="12">
    <location>
        <begin position="12"/>
        <end position="14"/>
    </location>
    <ligand>
        <name>substrate</name>
    </ligand>
</feature>
<dbReference type="InterPro" id="IPR002173">
    <property type="entry name" value="Carboh/pur_kinase_PfkB_CS"/>
</dbReference>
<comment type="similarity">
    <text evidence="1">Belongs to the carbohydrate kinase pfkB family.</text>
</comment>
<dbReference type="RefSeq" id="WP_022791446.1">
    <property type="nucleotide sequence ID" value="NZ_ATUU01000002.1"/>
</dbReference>
<gene>
    <name evidence="12" type="primary">rbsK</name>
    <name evidence="14" type="ORF">IV68_GL000760</name>
</gene>
<feature type="binding site" evidence="12">
    <location>
        <position position="142"/>
    </location>
    <ligand>
        <name>substrate</name>
    </ligand>
</feature>
<proteinExistence type="inferred from homology"/>
<evidence type="ECO:0000256" key="11">
    <source>
        <dbReference type="ARBA" id="ARBA00023277"/>
    </source>
</evidence>
<dbReference type="GO" id="GO:0005524">
    <property type="term" value="F:ATP binding"/>
    <property type="evidence" value="ECO:0007669"/>
    <property type="project" value="UniProtKB-UniRule"/>
</dbReference>
<keyword evidence="4 12" id="KW-0808">Transferase</keyword>
<keyword evidence="9 12" id="KW-0460">Magnesium</keyword>
<feature type="binding site" evidence="12">
    <location>
        <position position="186"/>
    </location>
    <ligand>
        <name>ATP</name>
        <dbReference type="ChEBI" id="CHEBI:30616"/>
    </ligand>
</feature>
<feature type="binding site" evidence="12">
    <location>
        <position position="291"/>
    </location>
    <ligand>
        <name>K(+)</name>
        <dbReference type="ChEBI" id="CHEBI:29103"/>
    </ligand>
</feature>
<evidence type="ECO:0000256" key="4">
    <source>
        <dbReference type="ARBA" id="ARBA00022679"/>
    </source>
</evidence>
<dbReference type="InParanoid" id="A0A0R2FW19"/>
<dbReference type="AlphaFoldDB" id="A0A0R2FW19"/>
<feature type="binding site" evidence="12">
    <location>
        <position position="249"/>
    </location>
    <ligand>
        <name>K(+)</name>
        <dbReference type="ChEBI" id="CHEBI:29103"/>
    </ligand>
</feature>
<dbReference type="PRINTS" id="PR00990">
    <property type="entry name" value="RIBOKINASE"/>
</dbReference>
<comment type="function">
    <text evidence="12">Catalyzes the phosphorylation of ribose at O-5 in a reaction requiring ATP and magnesium. The resulting D-ribose-5-phosphate can then be used either for sythesis of nucleotides, histidine, and tryptophan, or as a component of the pentose phosphate pathway.</text>
</comment>
<keyword evidence="12" id="KW-0963">Cytoplasm</keyword>
<evidence type="ECO:0000256" key="2">
    <source>
        <dbReference type="ARBA" id="ARBA00012035"/>
    </source>
</evidence>
<dbReference type="UniPathway" id="UPA00916">
    <property type="reaction ID" value="UER00889"/>
</dbReference>
<feature type="binding site" evidence="12">
    <location>
        <position position="251"/>
    </location>
    <ligand>
        <name>K(+)</name>
        <dbReference type="ChEBI" id="CHEBI:29103"/>
    </ligand>
</feature>